<gene>
    <name evidence="2" type="ORF">DPMN_140931</name>
</gene>
<evidence type="ECO:0000256" key="1">
    <source>
        <dbReference type="SAM" id="MobiDB-lite"/>
    </source>
</evidence>
<protein>
    <submittedName>
        <fullName evidence="2">Uncharacterized protein</fullName>
    </submittedName>
</protein>
<accession>A0A9D4JH44</accession>
<dbReference type="EMBL" id="JAIWYP010000006">
    <property type="protein sequence ID" value="KAH3812496.1"/>
    <property type="molecule type" value="Genomic_DNA"/>
</dbReference>
<name>A0A9D4JH44_DREPO</name>
<evidence type="ECO:0000313" key="2">
    <source>
        <dbReference type="EMBL" id="KAH3812496.1"/>
    </source>
</evidence>
<comment type="caution">
    <text evidence="2">The sequence shown here is derived from an EMBL/GenBank/DDBJ whole genome shotgun (WGS) entry which is preliminary data.</text>
</comment>
<organism evidence="2 3">
    <name type="scientific">Dreissena polymorpha</name>
    <name type="common">Zebra mussel</name>
    <name type="synonym">Mytilus polymorpha</name>
    <dbReference type="NCBI Taxonomy" id="45954"/>
    <lineage>
        <taxon>Eukaryota</taxon>
        <taxon>Metazoa</taxon>
        <taxon>Spiralia</taxon>
        <taxon>Lophotrochozoa</taxon>
        <taxon>Mollusca</taxon>
        <taxon>Bivalvia</taxon>
        <taxon>Autobranchia</taxon>
        <taxon>Heteroconchia</taxon>
        <taxon>Euheterodonta</taxon>
        <taxon>Imparidentia</taxon>
        <taxon>Neoheterodontei</taxon>
        <taxon>Myida</taxon>
        <taxon>Dreissenoidea</taxon>
        <taxon>Dreissenidae</taxon>
        <taxon>Dreissena</taxon>
    </lineage>
</organism>
<evidence type="ECO:0000313" key="3">
    <source>
        <dbReference type="Proteomes" id="UP000828390"/>
    </source>
</evidence>
<keyword evidence="3" id="KW-1185">Reference proteome</keyword>
<dbReference type="AlphaFoldDB" id="A0A9D4JH44"/>
<feature type="region of interest" description="Disordered" evidence="1">
    <location>
        <begin position="28"/>
        <end position="60"/>
    </location>
</feature>
<dbReference type="Proteomes" id="UP000828390">
    <property type="component" value="Unassembled WGS sequence"/>
</dbReference>
<sequence length="60" mass="6558">MRPSRSHRVLCLHIHTARRLDLKEGDCKAATKAKPKTPSPASDGFEVVHEPEPISNSGPT</sequence>
<reference evidence="2" key="2">
    <citation type="submission" date="2020-11" db="EMBL/GenBank/DDBJ databases">
        <authorList>
            <person name="McCartney M.A."/>
            <person name="Auch B."/>
            <person name="Kono T."/>
            <person name="Mallez S."/>
            <person name="Becker A."/>
            <person name="Gohl D.M."/>
            <person name="Silverstein K.A.T."/>
            <person name="Koren S."/>
            <person name="Bechman K.B."/>
            <person name="Herman A."/>
            <person name="Abrahante J.E."/>
            <person name="Garbe J."/>
        </authorList>
    </citation>
    <scope>NUCLEOTIDE SEQUENCE</scope>
    <source>
        <strain evidence="2">Duluth1</strain>
        <tissue evidence="2">Whole animal</tissue>
    </source>
</reference>
<reference evidence="2" key="1">
    <citation type="journal article" date="2019" name="bioRxiv">
        <title>The Genome of the Zebra Mussel, Dreissena polymorpha: A Resource for Invasive Species Research.</title>
        <authorList>
            <person name="McCartney M.A."/>
            <person name="Auch B."/>
            <person name="Kono T."/>
            <person name="Mallez S."/>
            <person name="Zhang Y."/>
            <person name="Obille A."/>
            <person name="Becker A."/>
            <person name="Abrahante J.E."/>
            <person name="Garbe J."/>
            <person name="Badalamenti J.P."/>
            <person name="Herman A."/>
            <person name="Mangelson H."/>
            <person name="Liachko I."/>
            <person name="Sullivan S."/>
            <person name="Sone E.D."/>
            <person name="Koren S."/>
            <person name="Silverstein K.A.T."/>
            <person name="Beckman K.B."/>
            <person name="Gohl D.M."/>
        </authorList>
    </citation>
    <scope>NUCLEOTIDE SEQUENCE</scope>
    <source>
        <strain evidence="2">Duluth1</strain>
        <tissue evidence="2">Whole animal</tissue>
    </source>
</reference>
<proteinExistence type="predicted"/>